<protein>
    <recommendedName>
        <fullName evidence="4">Serine/threonine protein phosphatase</fullName>
    </recommendedName>
</protein>
<accession>A0AAE3T0Y7</accession>
<name>A0AAE3T0Y7_9BURK</name>
<evidence type="ECO:0000313" key="3">
    <source>
        <dbReference type="Proteomes" id="UP001212602"/>
    </source>
</evidence>
<evidence type="ECO:0008006" key="4">
    <source>
        <dbReference type="Google" id="ProtNLM"/>
    </source>
</evidence>
<sequence length="297" mass="32613">MNPLRRPASPSARRGPASTPAALGSQAEPAPGHEDYVAFVRRMLPQQDQGVASHRIGNERVWLKKAGPRHSRLRYQLLALISRTLRLDMLTPVPNLGGETAIATEARRLRALAESGLRVPRVLAQTADGLLISDLGRDGRPATVFNERLEQAAASGPVALLAAWREGLEAIAAVHARGAYLSQAFARNLMHCPDGVIGFIDFEDDPGEALSIAECQARDWLSYLHSTALPLRASKPEGAGEAWRATLAQADPAVRERIALAARRVRWLRNLPAHRRWGRDTQRVRAVARLLGQWYPD</sequence>
<evidence type="ECO:0000256" key="1">
    <source>
        <dbReference type="SAM" id="MobiDB-lite"/>
    </source>
</evidence>
<dbReference type="RefSeq" id="WP_271429922.1">
    <property type="nucleotide sequence ID" value="NZ_JAQIPB010000011.1"/>
</dbReference>
<dbReference type="EMBL" id="JAQIPB010000011">
    <property type="protein sequence ID" value="MDA7418712.1"/>
    <property type="molecule type" value="Genomic_DNA"/>
</dbReference>
<feature type="region of interest" description="Disordered" evidence="1">
    <location>
        <begin position="1"/>
        <end position="30"/>
    </location>
</feature>
<reference evidence="2" key="1">
    <citation type="submission" date="2023-01" db="EMBL/GenBank/DDBJ databases">
        <title>Xenophilus mangrovi sp. nov., isolated from soil of Mangrove nature reserve.</title>
        <authorList>
            <person name="Xu S."/>
            <person name="Liu Z."/>
            <person name="Xu Y."/>
        </authorList>
    </citation>
    <scope>NUCLEOTIDE SEQUENCE</scope>
    <source>
        <strain evidence="2">YW8</strain>
    </source>
</reference>
<dbReference type="InterPro" id="IPR011009">
    <property type="entry name" value="Kinase-like_dom_sf"/>
</dbReference>
<dbReference type="Proteomes" id="UP001212602">
    <property type="component" value="Unassembled WGS sequence"/>
</dbReference>
<proteinExistence type="predicted"/>
<gene>
    <name evidence="2" type="ORF">PGB34_20255</name>
</gene>
<evidence type="ECO:0000313" key="2">
    <source>
        <dbReference type="EMBL" id="MDA7418712.1"/>
    </source>
</evidence>
<comment type="caution">
    <text evidence="2">The sequence shown here is derived from an EMBL/GenBank/DDBJ whole genome shotgun (WGS) entry which is preliminary data.</text>
</comment>
<organism evidence="2 3">
    <name type="scientific">Xenophilus arseniciresistens</name>
    <dbReference type="NCBI Taxonomy" id="1283306"/>
    <lineage>
        <taxon>Bacteria</taxon>
        <taxon>Pseudomonadati</taxon>
        <taxon>Pseudomonadota</taxon>
        <taxon>Betaproteobacteria</taxon>
        <taxon>Burkholderiales</taxon>
        <taxon>Comamonadaceae</taxon>
        <taxon>Xenophilus</taxon>
    </lineage>
</organism>
<keyword evidence="3" id="KW-1185">Reference proteome</keyword>
<dbReference type="AlphaFoldDB" id="A0AAE3T0Y7"/>
<feature type="compositionally biased region" description="Low complexity" evidence="1">
    <location>
        <begin position="1"/>
        <end position="22"/>
    </location>
</feature>
<dbReference type="SUPFAM" id="SSF56112">
    <property type="entry name" value="Protein kinase-like (PK-like)"/>
    <property type="match status" value="1"/>
</dbReference>